<dbReference type="PANTHER" id="PTHR42686">
    <property type="entry name" value="GH17980P-RELATED"/>
    <property type="match status" value="1"/>
</dbReference>
<organism evidence="3">
    <name type="scientific">Ditylum brightwellii</name>
    <dbReference type="NCBI Taxonomy" id="49249"/>
    <lineage>
        <taxon>Eukaryota</taxon>
        <taxon>Sar</taxon>
        <taxon>Stramenopiles</taxon>
        <taxon>Ochrophyta</taxon>
        <taxon>Bacillariophyta</taxon>
        <taxon>Mediophyceae</taxon>
        <taxon>Lithodesmiophycidae</taxon>
        <taxon>Lithodesmiales</taxon>
        <taxon>Lithodesmiaceae</taxon>
        <taxon>Ditylum</taxon>
    </lineage>
</organism>
<dbReference type="InterPro" id="IPR036812">
    <property type="entry name" value="NAD(P)_OxRdtase_dom_sf"/>
</dbReference>
<dbReference type="Pfam" id="PF00248">
    <property type="entry name" value="Aldo_ket_red"/>
    <property type="match status" value="2"/>
</dbReference>
<sequence>MDGNQASSSPTTGSTAIADEGNSISDAALSTNTNENAATSHEDKSYRLCPRRPYSIPAETMRQEGEEKRNRPNHLPISSSVIGLGCSSFSKFYSQDDDHDTSILTRQSITKNHPAVQTWIKTIHHAILNKGIDLLDTAPWYGHGTSEIVIGYALEDILCFDNEDDVDEQQQQLMNIDASTKTTNEKKKKINRKKIIINTKVGRYDATPLINQFDYSYKTTISSTKMSISRMKCKYIDVLQLHDVEFTPCISTLLEETIPAMIYCRDVLKIVRALGITGYSLEVQHEILVKSSSLLQKGENEGEVVAKGIVFDQSLTYCHANLHDLSLFEPLVSPQNNNNNSDDTNQSKKQTKMKEREKENKNKSFADFCHSQSIALLTAAPFSMGLLTSSGPPLWHPGSTELKRACKDAAEICRANNVDIANLALLFSLSRRRRREVEYDNGAGVVSLIVGMKDTDEIDQAVEAALRFSSFHDDDCADDKYSKRYDMDGNSNDDDAHLKYILTQNELAALETLRDKSTGPFSSVWKNGEYQWNGVQIANDFWNDVEGGKEAAKLRMKREK</sequence>
<feature type="compositionally biased region" description="Low complexity" evidence="1">
    <location>
        <begin position="335"/>
        <end position="348"/>
    </location>
</feature>
<feature type="region of interest" description="Disordered" evidence="1">
    <location>
        <begin position="1"/>
        <end position="53"/>
    </location>
</feature>
<dbReference type="InterPro" id="IPR023210">
    <property type="entry name" value="NADP_OxRdtase_dom"/>
</dbReference>
<dbReference type="SUPFAM" id="SSF51430">
    <property type="entry name" value="NAD(P)-linked oxidoreductase"/>
    <property type="match status" value="1"/>
</dbReference>
<dbReference type="EMBL" id="HBGN01027928">
    <property type="protein sequence ID" value="CAD9343851.1"/>
    <property type="molecule type" value="Transcribed_RNA"/>
</dbReference>
<dbReference type="InterPro" id="IPR020471">
    <property type="entry name" value="AKR"/>
</dbReference>
<evidence type="ECO:0000313" key="3">
    <source>
        <dbReference type="EMBL" id="CAD9343851.1"/>
    </source>
</evidence>
<feature type="region of interest" description="Disordered" evidence="1">
    <location>
        <begin position="333"/>
        <end position="362"/>
    </location>
</feature>
<dbReference type="Gene3D" id="3.20.20.100">
    <property type="entry name" value="NADP-dependent oxidoreductase domain"/>
    <property type="match status" value="1"/>
</dbReference>
<gene>
    <name evidence="3" type="ORF">DBRI1063_LOCUS18051</name>
</gene>
<proteinExistence type="predicted"/>
<feature type="compositionally biased region" description="Polar residues" evidence="1">
    <location>
        <begin position="1"/>
        <end position="15"/>
    </location>
</feature>
<protein>
    <recommendedName>
        <fullName evidence="2">NADP-dependent oxidoreductase domain-containing protein</fullName>
    </recommendedName>
</protein>
<name>A0A6U3WB93_9STRA</name>
<evidence type="ECO:0000256" key="1">
    <source>
        <dbReference type="SAM" id="MobiDB-lite"/>
    </source>
</evidence>
<dbReference type="PANTHER" id="PTHR42686:SF1">
    <property type="entry name" value="GH17980P-RELATED"/>
    <property type="match status" value="1"/>
</dbReference>
<evidence type="ECO:0000259" key="2">
    <source>
        <dbReference type="Pfam" id="PF00248"/>
    </source>
</evidence>
<feature type="domain" description="NADP-dependent oxidoreductase" evidence="2">
    <location>
        <begin position="118"/>
        <end position="287"/>
    </location>
</feature>
<feature type="compositionally biased region" description="Polar residues" evidence="1">
    <location>
        <begin position="22"/>
        <end position="39"/>
    </location>
</feature>
<feature type="compositionally biased region" description="Basic and acidic residues" evidence="1">
    <location>
        <begin position="352"/>
        <end position="362"/>
    </location>
</feature>
<dbReference type="AlphaFoldDB" id="A0A6U3WB93"/>
<accession>A0A6U3WB93</accession>
<dbReference type="GO" id="GO:0005829">
    <property type="term" value="C:cytosol"/>
    <property type="evidence" value="ECO:0007669"/>
    <property type="project" value="TreeGrafter"/>
</dbReference>
<dbReference type="GO" id="GO:0016491">
    <property type="term" value="F:oxidoreductase activity"/>
    <property type="evidence" value="ECO:0007669"/>
    <property type="project" value="InterPro"/>
</dbReference>
<reference evidence="3" key="1">
    <citation type="submission" date="2021-01" db="EMBL/GenBank/DDBJ databases">
        <authorList>
            <person name="Corre E."/>
            <person name="Pelletier E."/>
            <person name="Niang G."/>
            <person name="Scheremetjew M."/>
            <person name="Finn R."/>
            <person name="Kale V."/>
            <person name="Holt S."/>
            <person name="Cochrane G."/>
            <person name="Meng A."/>
            <person name="Brown T."/>
            <person name="Cohen L."/>
        </authorList>
    </citation>
    <scope>NUCLEOTIDE SEQUENCE</scope>
    <source>
        <strain evidence="3">Pop2</strain>
    </source>
</reference>
<feature type="domain" description="NADP-dependent oxidoreductase" evidence="2">
    <location>
        <begin position="359"/>
        <end position="468"/>
    </location>
</feature>